<evidence type="ECO:0000313" key="3">
    <source>
        <dbReference type="Proteomes" id="UP000274772"/>
    </source>
</evidence>
<name>A0ABN5W2C0_9STAP</name>
<dbReference type="Proteomes" id="UP000274772">
    <property type="component" value="Chromosome"/>
</dbReference>
<sequence length="460" mass="50817">MKVMKEHTQSEIIKGRIKFITMSILGIILFLIPIPVVQDGEKQTTLPVAFLANCLKDWIGGVMSPLIVLIITVSGILTILCSTILKNKLNPQGLMYNAFNVKIGWLILRVLAVIFVWLTYLKVGPKMIYSEDTGGLVFSSLLPTLVAVFLFAALFLPLLMEYGLLELLGPVFRPVMRPLFTLPGRSTVDNLASFIGDGTVGVLITSRQYEEGFYSRREATVISTTFSVVSITFAIVIASTIKMQDQFFYFYITVIISCLIAAMIMPRIWPLKNIPDEYAKDVSKEARTEQLPEGKTALGHGFDMATEVGIKAPGFKDFFISGFKTVVDMWFVILPVVMSIGTIATIIANYTPIFEIVGKPFVPFLELLQIPEASHASQTILIGFADMFLPSILIEGVQSDITRFVIGALSISQLIYLSEVGGVILGSKIPVSIGKLFMIFLIRTLITLPIIALLAHLFIK</sequence>
<evidence type="ECO:0000313" key="2">
    <source>
        <dbReference type="EMBL" id="BBD91894.1"/>
    </source>
</evidence>
<organism evidence="2 3">
    <name type="scientific">Staphylococcus caprae</name>
    <dbReference type="NCBI Taxonomy" id="29380"/>
    <lineage>
        <taxon>Bacteria</taxon>
        <taxon>Bacillati</taxon>
        <taxon>Bacillota</taxon>
        <taxon>Bacilli</taxon>
        <taxon>Bacillales</taxon>
        <taxon>Staphylococcaceae</taxon>
        <taxon>Staphylococcus</taxon>
    </lineage>
</organism>
<protein>
    <recommendedName>
        <fullName evidence="1">Nucleoside transporter/FeoB GTPase Gate domain-containing protein</fullName>
    </recommendedName>
</protein>
<dbReference type="EMBL" id="AP018586">
    <property type="protein sequence ID" value="BBD91894.1"/>
    <property type="molecule type" value="Genomic_DNA"/>
</dbReference>
<feature type="domain" description="Nucleoside transporter/FeoB GTPase Gate" evidence="1">
    <location>
        <begin position="144"/>
        <end position="241"/>
    </location>
</feature>
<gene>
    <name evidence="2" type="ORF">JMUB590_0784</name>
</gene>
<dbReference type="Pfam" id="PF07670">
    <property type="entry name" value="Gate"/>
    <property type="match status" value="1"/>
</dbReference>
<evidence type="ECO:0000259" key="1">
    <source>
        <dbReference type="Pfam" id="PF07670"/>
    </source>
</evidence>
<accession>A0ABN5W2C0</accession>
<keyword evidence="3" id="KW-1185">Reference proteome</keyword>
<reference evidence="2 3" key="1">
    <citation type="submission" date="2018-05" db="EMBL/GenBank/DDBJ databases">
        <title>Complete genome sequencing of three human clinical isolates of Staphylococcus caprae reveals virulence factors similar to those of S. epidermidis and S. capitis.</title>
        <authorList>
            <person name="Watanabe S."/>
            <person name="Cui L."/>
        </authorList>
    </citation>
    <scope>NUCLEOTIDE SEQUENCE [LARGE SCALE GENOMIC DNA]</scope>
    <source>
        <strain evidence="2 3">JMUB590</strain>
    </source>
</reference>
<dbReference type="InterPro" id="IPR011642">
    <property type="entry name" value="Gate_dom"/>
</dbReference>
<proteinExistence type="predicted"/>